<dbReference type="Pfam" id="PF12796">
    <property type="entry name" value="Ank_2"/>
    <property type="match status" value="2"/>
</dbReference>
<dbReference type="SMART" id="SM00248">
    <property type="entry name" value="ANK"/>
    <property type="match status" value="5"/>
</dbReference>
<dbReference type="PROSITE" id="PS50088">
    <property type="entry name" value="ANK_REPEAT"/>
    <property type="match status" value="2"/>
</dbReference>
<dbReference type="Gene3D" id="1.25.40.20">
    <property type="entry name" value="Ankyrin repeat-containing domain"/>
    <property type="match status" value="1"/>
</dbReference>
<sequence>MRFALTMITRAVLGTALFLLVAAGMAGRAMGDTKADQALIEAAGRGDGIAVRRLIAEGASVRARDGQGRTALLAATHAPPGVGTEAARLLIAAGADVNAKDAIQDSPYLYAAAEGRNDILRMTLAAGADLQSTNRYGGTGLIPAAHHGHPETVRILLRTAIDKDHVNKLGWTALLEAIVLGDGGPVHTEIVRDLVRSGASVTIADREGVSPLAHARRRGYAAIVAILETAGAR</sequence>
<evidence type="ECO:0000256" key="2">
    <source>
        <dbReference type="ARBA" id="ARBA00023043"/>
    </source>
</evidence>
<dbReference type="EMBL" id="QRGO01000001">
    <property type="protein sequence ID" value="RDV05436.1"/>
    <property type="molecule type" value="Genomic_DNA"/>
</dbReference>
<feature type="repeat" description="ANK" evidence="3">
    <location>
        <begin position="103"/>
        <end position="135"/>
    </location>
</feature>
<accession>A0A371BCW4</accession>
<keyword evidence="5" id="KW-1185">Reference proteome</keyword>
<dbReference type="AlphaFoldDB" id="A0A371BCW4"/>
<proteinExistence type="predicted"/>
<dbReference type="PANTHER" id="PTHR24201">
    <property type="entry name" value="ANK_REP_REGION DOMAIN-CONTAINING PROTEIN"/>
    <property type="match status" value="1"/>
</dbReference>
<dbReference type="PANTHER" id="PTHR24201:SF16">
    <property type="entry name" value="ANKYRIN-1-LIKE-RELATED"/>
    <property type="match status" value="1"/>
</dbReference>
<evidence type="ECO:0000313" key="5">
    <source>
        <dbReference type="Proteomes" id="UP000263993"/>
    </source>
</evidence>
<comment type="caution">
    <text evidence="4">The sequence shown here is derived from an EMBL/GenBank/DDBJ whole genome shotgun (WGS) entry which is preliminary data.</text>
</comment>
<reference evidence="5" key="1">
    <citation type="submission" date="2018-08" db="EMBL/GenBank/DDBJ databases">
        <authorList>
            <person name="Kim S.-J."/>
            <person name="Jung G.-Y."/>
        </authorList>
    </citation>
    <scope>NUCLEOTIDE SEQUENCE [LARGE SCALE GENOMIC DNA]</scope>
    <source>
        <strain evidence="5">GY_H</strain>
    </source>
</reference>
<evidence type="ECO:0000313" key="4">
    <source>
        <dbReference type="EMBL" id="RDV05436.1"/>
    </source>
</evidence>
<feature type="repeat" description="ANK" evidence="3">
    <location>
        <begin position="67"/>
        <end position="102"/>
    </location>
</feature>
<protein>
    <submittedName>
        <fullName evidence="4">Ankyrin repeat domain-containing protein</fullName>
    </submittedName>
</protein>
<keyword evidence="2 3" id="KW-0040">ANK repeat</keyword>
<organism evidence="4 5">
    <name type="scientific">Undibacter mobilis</name>
    <dbReference type="NCBI Taxonomy" id="2292256"/>
    <lineage>
        <taxon>Bacteria</taxon>
        <taxon>Pseudomonadati</taxon>
        <taxon>Pseudomonadota</taxon>
        <taxon>Alphaproteobacteria</taxon>
        <taxon>Hyphomicrobiales</taxon>
        <taxon>Nitrobacteraceae</taxon>
        <taxon>Undibacter</taxon>
    </lineage>
</organism>
<evidence type="ECO:0000256" key="3">
    <source>
        <dbReference type="PROSITE-ProRule" id="PRU00023"/>
    </source>
</evidence>
<dbReference type="InterPro" id="IPR050776">
    <property type="entry name" value="Ank_Repeat/CDKN_Inhibitor"/>
</dbReference>
<evidence type="ECO:0000256" key="1">
    <source>
        <dbReference type="ARBA" id="ARBA00022737"/>
    </source>
</evidence>
<dbReference type="InterPro" id="IPR002110">
    <property type="entry name" value="Ankyrin_rpt"/>
</dbReference>
<dbReference type="SUPFAM" id="SSF48403">
    <property type="entry name" value="Ankyrin repeat"/>
    <property type="match status" value="1"/>
</dbReference>
<gene>
    <name evidence="4" type="ORF">DXH78_13140</name>
</gene>
<dbReference type="InterPro" id="IPR036770">
    <property type="entry name" value="Ankyrin_rpt-contain_sf"/>
</dbReference>
<dbReference type="Proteomes" id="UP000263993">
    <property type="component" value="Unassembled WGS sequence"/>
</dbReference>
<name>A0A371BCW4_9BRAD</name>
<dbReference type="OrthoDB" id="9812708at2"/>
<keyword evidence="1" id="KW-0677">Repeat</keyword>